<protein>
    <recommendedName>
        <fullName evidence="3">PE-PPE domain-containing protein</fullName>
    </recommendedName>
</protein>
<name>A0ABY4QJ90_9MYCO</name>
<dbReference type="RefSeq" id="WP_249762991.1">
    <property type="nucleotide sequence ID" value="NZ_CP097320.1"/>
</dbReference>
<evidence type="ECO:0000313" key="2">
    <source>
        <dbReference type="Proteomes" id="UP001056610"/>
    </source>
</evidence>
<evidence type="ECO:0008006" key="3">
    <source>
        <dbReference type="Google" id="ProtNLM"/>
    </source>
</evidence>
<sequence length="77" mass="8333">MSVVAGFLAVPFASPPQTSVQTRPVRLMDDIAYIIGGSRTPIPSPSDGATNFDLYVENLFPNFTPEPLYTPEGNYAL</sequence>
<accession>A0ABY4QJ90</accession>
<dbReference type="Proteomes" id="UP001056610">
    <property type="component" value="Chromosome"/>
</dbReference>
<organism evidence="1 2">
    <name type="scientific">Candidatus Mycobacterium methanotrophicum</name>
    <dbReference type="NCBI Taxonomy" id="2943498"/>
    <lineage>
        <taxon>Bacteria</taxon>
        <taxon>Bacillati</taxon>
        <taxon>Actinomycetota</taxon>
        <taxon>Actinomycetes</taxon>
        <taxon>Mycobacteriales</taxon>
        <taxon>Mycobacteriaceae</taxon>
        <taxon>Mycobacterium</taxon>
    </lineage>
</organism>
<gene>
    <name evidence="1" type="ORF">M5I08_23700</name>
</gene>
<reference evidence="1" key="1">
    <citation type="submission" date="2022-05" db="EMBL/GenBank/DDBJ databases">
        <title>A methanotrophic Mycobacterium dominates a cave microbial ecosystem.</title>
        <authorList>
            <person name="Van Spanning R.J.M."/>
            <person name="Guan Q."/>
            <person name="Melkonian C."/>
            <person name="Gallant J."/>
            <person name="Polerecky L."/>
            <person name="Flot J.-F."/>
            <person name="Brandt B.W."/>
            <person name="Braster M."/>
            <person name="Iturbe Espinoza P."/>
            <person name="Aerts J."/>
            <person name="Meima-Franke M."/>
            <person name="Piersma S.R."/>
            <person name="Bunduc C."/>
            <person name="Ummels R."/>
            <person name="Pain A."/>
            <person name="Fleming E.J."/>
            <person name="van der Wel N."/>
            <person name="Gherman V.D."/>
            <person name="Sarbu S.M."/>
            <person name="Bodelier P.L.E."/>
            <person name="Bitter W."/>
        </authorList>
    </citation>
    <scope>NUCLEOTIDE SEQUENCE</scope>
    <source>
        <strain evidence="1">Sulfur Cave</strain>
    </source>
</reference>
<keyword evidence="2" id="KW-1185">Reference proteome</keyword>
<proteinExistence type="predicted"/>
<dbReference type="EMBL" id="CP097320">
    <property type="protein sequence ID" value="UQX10904.1"/>
    <property type="molecule type" value="Genomic_DNA"/>
</dbReference>
<evidence type="ECO:0000313" key="1">
    <source>
        <dbReference type="EMBL" id="UQX10904.1"/>
    </source>
</evidence>